<dbReference type="RefSeq" id="WP_184004321.1">
    <property type="nucleotide sequence ID" value="NZ_BAABIF010000001.1"/>
</dbReference>
<feature type="transmembrane region" description="Helical" evidence="2">
    <location>
        <begin position="64"/>
        <end position="85"/>
    </location>
</feature>
<keyword evidence="2" id="KW-0812">Transmembrane</keyword>
<sequence>MDAYQSSFRLKAVSGPALAVVSGIVAAAALLAIPRAMVERAIMASGLPAVLPAAAPPLGMTARIALAVIAGLVVAGAFLGATALLSGMRRGKAEKDDSMPTIRRADAHPDAPPRAPLRAATDLAASAEDAVEEPKFVAEPASEAEAVEESVMEAIEERSLPHDLDQPLSAYDPQAIPEMPVPSAEPVRPLARHTDRPRFEAHERIETFELTPTVRPPQPEPDIRSRRDRMTAPETEATIHALLERLERGVARRGLRPRSVTAPSQPMDVSAPKGLNETLESLRKLAVNS</sequence>
<feature type="region of interest" description="Disordered" evidence="1">
    <location>
        <begin position="250"/>
        <end position="276"/>
    </location>
</feature>
<evidence type="ECO:0000313" key="4">
    <source>
        <dbReference type="Proteomes" id="UP000554342"/>
    </source>
</evidence>
<keyword evidence="2" id="KW-0472">Membrane</keyword>
<feature type="compositionally biased region" description="Basic and acidic residues" evidence="1">
    <location>
        <begin position="91"/>
        <end position="111"/>
    </location>
</feature>
<evidence type="ECO:0000256" key="1">
    <source>
        <dbReference type="SAM" id="MobiDB-lite"/>
    </source>
</evidence>
<proteinExistence type="predicted"/>
<dbReference type="Proteomes" id="UP000554342">
    <property type="component" value="Unassembled WGS sequence"/>
</dbReference>
<keyword evidence="2" id="KW-1133">Transmembrane helix</keyword>
<evidence type="ECO:0000313" key="3">
    <source>
        <dbReference type="EMBL" id="MBB5719522.1"/>
    </source>
</evidence>
<name>A0A840Z1F7_9SPHN</name>
<dbReference type="EMBL" id="JACIJI010000004">
    <property type="protein sequence ID" value="MBB5719522.1"/>
    <property type="molecule type" value="Genomic_DNA"/>
</dbReference>
<keyword evidence="4" id="KW-1185">Reference proteome</keyword>
<gene>
    <name evidence="3" type="ORF">FHR23_002463</name>
</gene>
<dbReference type="AlphaFoldDB" id="A0A840Z1F7"/>
<protein>
    <submittedName>
        <fullName evidence="3">Uncharacterized protein</fullName>
    </submittedName>
</protein>
<evidence type="ECO:0000256" key="2">
    <source>
        <dbReference type="SAM" id="Phobius"/>
    </source>
</evidence>
<accession>A0A840Z1F7</accession>
<comment type="caution">
    <text evidence="3">The sequence shown here is derived from an EMBL/GenBank/DDBJ whole genome shotgun (WGS) entry which is preliminary data.</text>
</comment>
<reference evidence="3 4" key="1">
    <citation type="submission" date="2020-08" db="EMBL/GenBank/DDBJ databases">
        <title>Genomic Encyclopedia of Type Strains, Phase IV (KMG-IV): sequencing the most valuable type-strain genomes for metagenomic binning, comparative biology and taxonomic classification.</title>
        <authorList>
            <person name="Goeker M."/>
        </authorList>
    </citation>
    <scope>NUCLEOTIDE SEQUENCE [LARGE SCALE GENOMIC DNA]</scope>
    <source>
        <strain evidence="3 4">DSM 27203</strain>
    </source>
</reference>
<organism evidence="3 4">
    <name type="scientific">Stakelama sediminis</name>
    <dbReference type="NCBI Taxonomy" id="463200"/>
    <lineage>
        <taxon>Bacteria</taxon>
        <taxon>Pseudomonadati</taxon>
        <taxon>Pseudomonadota</taxon>
        <taxon>Alphaproteobacteria</taxon>
        <taxon>Sphingomonadales</taxon>
        <taxon>Sphingomonadaceae</taxon>
        <taxon>Stakelama</taxon>
    </lineage>
</organism>
<feature type="region of interest" description="Disordered" evidence="1">
    <location>
        <begin position="89"/>
        <end position="116"/>
    </location>
</feature>
<feature type="transmembrane region" description="Helical" evidence="2">
    <location>
        <begin position="12"/>
        <end position="33"/>
    </location>
</feature>